<dbReference type="InterPro" id="IPR036390">
    <property type="entry name" value="WH_DNA-bd_sf"/>
</dbReference>
<dbReference type="RefSeq" id="WP_348392853.1">
    <property type="nucleotide sequence ID" value="NZ_CP134145.1"/>
</dbReference>
<reference evidence="7" key="1">
    <citation type="submission" date="2023-09" db="EMBL/GenBank/DDBJ databases">
        <authorList>
            <person name="Zhang C."/>
        </authorList>
    </citation>
    <scope>NUCLEOTIDE SEQUENCE [LARGE SCALE GENOMIC DNA]</scope>
    <source>
        <strain evidence="7">SQ149</strain>
    </source>
</reference>
<dbReference type="SUPFAM" id="SSF46785">
    <property type="entry name" value="Winged helix' DNA-binding domain"/>
    <property type="match status" value="1"/>
</dbReference>
<keyword evidence="2" id="KW-0805">Transcription regulation</keyword>
<keyword evidence="4" id="KW-0804">Transcription</keyword>
<evidence type="ECO:0000256" key="1">
    <source>
        <dbReference type="ARBA" id="ARBA00009437"/>
    </source>
</evidence>
<evidence type="ECO:0000256" key="2">
    <source>
        <dbReference type="ARBA" id="ARBA00023015"/>
    </source>
</evidence>
<dbReference type="Pfam" id="PF00126">
    <property type="entry name" value="HTH_1"/>
    <property type="match status" value="1"/>
</dbReference>
<evidence type="ECO:0000256" key="4">
    <source>
        <dbReference type="ARBA" id="ARBA00023163"/>
    </source>
</evidence>
<organism evidence="6 7">
    <name type="scientific">Thalassotalea psychrophila</name>
    <dbReference type="NCBI Taxonomy" id="3065647"/>
    <lineage>
        <taxon>Bacteria</taxon>
        <taxon>Pseudomonadati</taxon>
        <taxon>Pseudomonadota</taxon>
        <taxon>Gammaproteobacteria</taxon>
        <taxon>Alteromonadales</taxon>
        <taxon>Colwelliaceae</taxon>
        <taxon>Thalassotalea</taxon>
    </lineage>
</organism>
<sequence>MSTRDFDLNLLKVLIALLQEKNTSRAAEVLDTSQPSVSRALAKLRTQLNDPLFYRDKQGLKLSPRAQSLAESLPASYQSLLDTFEESIFQPENYNGKIKIAMNAYISEIFGSKIYLQLKKTMPKLTIEILSWNERSTQQILEDQVDMAISFLPMNLLKGIYEKHITTLNFGFIVNKRLFGDLSSIDITEAVTHPLCTVLIPEYNTQSLRFENQAKTKLGKLNIILKCHSITPILDLVEKSDALFVAPKKLFKLIDQNLFHYIDIDNLNANVTNANIGLMYHAKKRTSPVFKWFEQEITTSLQEENKE</sequence>
<dbReference type="PANTHER" id="PTHR30118:SF15">
    <property type="entry name" value="TRANSCRIPTIONAL REGULATORY PROTEIN"/>
    <property type="match status" value="1"/>
</dbReference>
<dbReference type="Gene3D" id="1.10.10.10">
    <property type="entry name" value="Winged helix-like DNA-binding domain superfamily/Winged helix DNA-binding domain"/>
    <property type="match status" value="1"/>
</dbReference>
<dbReference type="InterPro" id="IPR050389">
    <property type="entry name" value="LysR-type_TF"/>
</dbReference>
<keyword evidence="3" id="KW-0238">DNA-binding</keyword>
<dbReference type="EMBL" id="CP134145">
    <property type="protein sequence ID" value="WNC73743.1"/>
    <property type="molecule type" value="Genomic_DNA"/>
</dbReference>
<keyword evidence="7" id="KW-1185">Reference proteome</keyword>
<evidence type="ECO:0000313" key="7">
    <source>
        <dbReference type="Proteomes" id="UP001258994"/>
    </source>
</evidence>
<accession>A0ABY9TY60</accession>
<dbReference type="InterPro" id="IPR000847">
    <property type="entry name" value="LysR_HTH_N"/>
</dbReference>
<dbReference type="InterPro" id="IPR036388">
    <property type="entry name" value="WH-like_DNA-bd_sf"/>
</dbReference>
<dbReference type="SUPFAM" id="SSF53850">
    <property type="entry name" value="Periplasmic binding protein-like II"/>
    <property type="match status" value="1"/>
</dbReference>
<dbReference type="CDD" id="cd05466">
    <property type="entry name" value="PBP2_LTTR_substrate"/>
    <property type="match status" value="1"/>
</dbReference>
<dbReference type="Pfam" id="PF03466">
    <property type="entry name" value="LysR_substrate"/>
    <property type="match status" value="1"/>
</dbReference>
<evidence type="ECO:0000259" key="5">
    <source>
        <dbReference type="PROSITE" id="PS50931"/>
    </source>
</evidence>
<dbReference type="Gene3D" id="3.40.190.10">
    <property type="entry name" value="Periplasmic binding protein-like II"/>
    <property type="match status" value="2"/>
</dbReference>
<dbReference type="PANTHER" id="PTHR30118">
    <property type="entry name" value="HTH-TYPE TRANSCRIPTIONAL REGULATOR LEUO-RELATED"/>
    <property type="match status" value="1"/>
</dbReference>
<evidence type="ECO:0000313" key="6">
    <source>
        <dbReference type="EMBL" id="WNC73743.1"/>
    </source>
</evidence>
<comment type="similarity">
    <text evidence="1">Belongs to the LysR transcriptional regulatory family.</text>
</comment>
<name>A0ABY9TY60_9GAMM</name>
<dbReference type="PRINTS" id="PR00039">
    <property type="entry name" value="HTHLYSR"/>
</dbReference>
<protein>
    <submittedName>
        <fullName evidence="6">LysR family transcriptional regulator</fullName>
    </submittedName>
</protein>
<feature type="domain" description="HTH lysR-type" evidence="5">
    <location>
        <begin position="6"/>
        <end position="63"/>
    </location>
</feature>
<proteinExistence type="inferred from homology"/>
<dbReference type="InterPro" id="IPR005119">
    <property type="entry name" value="LysR_subst-bd"/>
</dbReference>
<evidence type="ECO:0000256" key="3">
    <source>
        <dbReference type="ARBA" id="ARBA00023125"/>
    </source>
</evidence>
<gene>
    <name evidence="6" type="ORF">RGQ13_07050</name>
</gene>
<dbReference type="PROSITE" id="PS50931">
    <property type="entry name" value="HTH_LYSR"/>
    <property type="match status" value="1"/>
</dbReference>
<dbReference type="Proteomes" id="UP001258994">
    <property type="component" value="Chromosome"/>
</dbReference>